<sequence length="527" mass="57675">MWSKDGHPVEKKRSINNQMQLHPVRYEDGGNYTCAVEGHEDRPSPAMILNVQYPPRNTLVSITFSMETLEGAIVTLTCSSDANPPVEIYTWFKVGESTPVGSGQQYNITNFSSEDGGQYYCEARNEHGAYNSTAVSITVTDAVASEWNVTYEQLHICAVEGSSVDMSCSYTYPRDRILEKVFWTIINSRDPPDLIQDEKYKERIRTDCGDRKSGSCTLNLKGVKREDAVMYYCRIVTNGTTYGTFLGKPGVTLYLTDLNVRGAQNAKEGDIVNLTCENTCPQRSSPSFMWSKDGHPVEKKKNINNQLQLHPVRYEDGGSYTCAVKGHEDLPSPAMILNVQYSPKETNVSLSSSGQLVEGNTLGYITTLEGASVTLTCSSDANPPVENYNWFKVGESTPVGSGQQYNITDIRNEDGGQYYCEAKNEVGADNSSVVLLHVTSGGRGTVMYALIAGAAGVGVALLCGAVWMRHRNGNKETRREDVDGHQYANTGFQRSLQSIASAPASAEAAGGAEDVPQYSTIQPHGSR</sequence>
<feature type="domain" description="Ig-like" evidence="3">
    <location>
        <begin position="343"/>
        <end position="439"/>
    </location>
</feature>
<dbReference type="InterPro" id="IPR003598">
    <property type="entry name" value="Ig_sub2"/>
</dbReference>
<protein>
    <submittedName>
        <fullName evidence="5">B-cell receptor CD22-like</fullName>
    </submittedName>
</protein>
<reference evidence="5" key="1">
    <citation type="submission" date="2025-08" db="UniProtKB">
        <authorList>
            <consortium name="RefSeq"/>
        </authorList>
    </citation>
    <scope>IDENTIFICATION</scope>
</reference>
<dbReference type="PANTHER" id="PTHR46013">
    <property type="entry name" value="VASCULAR CELL ADHESION MOLECULE 1"/>
    <property type="match status" value="1"/>
</dbReference>
<dbReference type="GeneID" id="116219071"/>
<dbReference type="PROSITE" id="PS50835">
    <property type="entry name" value="IG_LIKE"/>
    <property type="match status" value="4"/>
</dbReference>
<evidence type="ECO:0000259" key="3">
    <source>
        <dbReference type="PROSITE" id="PS50835"/>
    </source>
</evidence>
<feature type="region of interest" description="Disordered" evidence="1">
    <location>
        <begin position="499"/>
        <end position="527"/>
    </location>
</feature>
<gene>
    <name evidence="5" type="primary">LOC116219071</name>
</gene>
<keyword evidence="4" id="KW-1185">Reference proteome</keyword>
<dbReference type="SMART" id="SM00408">
    <property type="entry name" value="IGc2"/>
    <property type="match status" value="4"/>
</dbReference>
<dbReference type="KEGG" id="char:116219071"/>
<feature type="domain" description="Ig-like" evidence="3">
    <location>
        <begin position="55"/>
        <end position="140"/>
    </location>
</feature>
<organism evidence="4 5">
    <name type="scientific">Clupea harengus</name>
    <name type="common">Atlantic herring</name>
    <dbReference type="NCBI Taxonomy" id="7950"/>
    <lineage>
        <taxon>Eukaryota</taxon>
        <taxon>Metazoa</taxon>
        <taxon>Chordata</taxon>
        <taxon>Craniata</taxon>
        <taxon>Vertebrata</taxon>
        <taxon>Euteleostomi</taxon>
        <taxon>Actinopterygii</taxon>
        <taxon>Neopterygii</taxon>
        <taxon>Teleostei</taxon>
        <taxon>Clupei</taxon>
        <taxon>Clupeiformes</taxon>
        <taxon>Clupeoidei</taxon>
        <taxon>Clupeidae</taxon>
        <taxon>Clupea</taxon>
    </lineage>
</organism>
<feature type="transmembrane region" description="Helical" evidence="2">
    <location>
        <begin position="446"/>
        <end position="468"/>
    </location>
</feature>
<dbReference type="SMART" id="SM00409">
    <property type="entry name" value="IG"/>
    <property type="match status" value="4"/>
</dbReference>
<dbReference type="PANTHER" id="PTHR46013:SF4">
    <property type="entry name" value="B-CELL RECEPTOR CD22-RELATED"/>
    <property type="match status" value="1"/>
</dbReference>
<dbReference type="OrthoDB" id="9448246at2759"/>
<name>A0A6P8F0U8_CLUHA</name>
<feature type="domain" description="Ig-like" evidence="3">
    <location>
        <begin position="249"/>
        <end position="338"/>
    </location>
</feature>
<dbReference type="InterPro" id="IPR003599">
    <property type="entry name" value="Ig_sub"/>
</dbReference>
<accession>A0A6P8F0U8</accession>
<dbReference type="AlphaFoldDB" id="A0A6P8F0U8"/>
<dbReference type="InterPro" id="IPR007110">
    <property type="entry name" value="Ig-like_dom"/>
</dbReference>
<feature type="compositionally biased region" description="Low complexity" evidence="1">
    <location>
        <begin position="500"/>
        <end position="513"/>
    </location>
</feature>
<evidence type="ECO:0000313" key="5">
    <source>
        <dbReference type="RefSeq" id="XP_031417856.2"/>
    </source>
</evidence>
<dbReference type="RefSeq" id="XP_031417856.2">
    <property type="nucleotide sequence ID" value="XM_031561996.2"/>
</dbReference>
<evidence type="ECO:0000313" key="4">
    <source>
        <dbReference type="Proteomes" id="UP000515152"/>
    </source>
</evidence>
<dbReference type="Pfam" id="PF13927">
    <property type="entry name" value="Ig_3"/>
    <property type="match status" value="1"/>
</dbReference>
<dbReference type="Proteomes" id="UP000515152">
    <property type="component" value="Chromosome 24"/>
</dbReference>
<feature type="domain" description="Ig-like" evidence="3">
    <location>
        <begin position="1"/>
        <end position="50"/>
    </location>
</feature>
<evidence type="ECO:0000256" key="2">
    <source>
        <dbReference type="SAM" id="Phobius"/>
    </source>
</evidence>
<feature type="non-terminal residue" evidence="5">
    <location>
        <position position="527"/>
    </location>
</feature>
<keyword evidence="2" id="KW-0472">Membrane</keyword>
<proteinExistence type="predicted"/>
<feature type="compositionally biased region" description="Polar residues" evidence="1">
    <location>
        <begin position="517"/>
        <end position="527"/>
    </location>
</feature>
<dbReference type="Pfam" id="PF13895">
    <property type="entry name" value="Ig_2"/>
    <property type="match status" value="2"/>
</dbReference>
<keyword evidence="2" id="KW-1133">Transmembrane helix</keyword>
<evidence type="ECO:0000256" key="1">
    <source>
        <dbReference type="SAM" id="MobiDB-lite"/>
    </source>
</evidence>
<keyword evidence="2" id="KW-0812">Transmembrane</keyword>